<dbReference type="AlphaFoldDB" id="A0AAV7FLG2"/>
<accession>A0AAV7FLG2</accession>
<dbReference type="Proteomes" id="UP000775213">
    <property type="component" value="Unassembled WGS sequence"/>
</dbReference>
<evidence type="ECO:0000313" key="1">
    <source>
        <dbReference type="EMBL" id="KAH0435035.1"/>
    </source>
</evidence>
<reference evidence="1 2" key="1">
    <citation type="journal article" date="2021" name="Hortic Res">
        <title>Chromosome-scale assembly of the Dendrobium chrysotoxum genome enhances the understanding of orchid evolution.</title>
        <authorList>
            <person name="Zhang Y."/>
            <person name="Zhang G.Q."/>
            <person name="Zhang D."/>
            <person name="Liu X.D."/>
            <person name="Xu X.Y."/>
            <person name="Sun W.H."/>
            <person name="Yu X."/>
            <person name="Zhu X."/>
            <person name="Wang Z.W."/>
            <person name="Zhao X."/>
            <person name="Zhong W.Y."/>
            <person name="Chen H."/>
            <person name="Yin W.L."/>
            <person name="Huang T."/>
            <person name="Niu S.C."/>
            <person name="Liu Z.J."/>
        </authorList>
    </citation>
    <scope>NUCLEOTIDE SEQUENCE [LARGE SCALE GENOMIC DNA]</scope>
    <source>
        <strain evidence="1">Lindl</strain>
    </source>
</reference>
<sequence length="99" mass="11279">MPCILVKKLTCFSSSFYSINRFSVNLLCLMVLMSAKNAVQKIVKLKDYGFLHSFIPCTSKLDQSKTILASINFFLLMASFSIKFNIINCAEDIEVNFYD</sequence>
<evidence type="ECO:0000313" key="2">
    <source>
        <dbReference type="Proteomes" id="UP000775213"/>
    </source>
</evidence>
<keyword evidence="2" id="KW-1185">Reference proteome</keyword>
<comment type="caution">
    <text evidence="1">The sequence shown here is derived from an EMBL/GenBank/DDBJ whole genome shotgun (WGS) entry which is preliminary data.</text>
</comment>
<dbReference type="EMBL" id="JAGFBR010000776">
    <property type="protein sequence ID" value="KAH0435035.1"/>
    <property type="molecule type" value="Genomic_DNA"/>
</dbReference>
<organism evidence="1 2">
    <name type="scientific">Dendrobium chrysotoxum</name>
    <name type="common">Orchid</name>
    <dbReference type="NCBI Taxonomy" id="161865"/>
    <lineage>
        <taxon>Eukaryota</taxon>
        <taxon>Viridiplantae</taxon>
        <taxon>Streptophyta</taxon>
        <taxon>Embryophyta</taxon>
        <taxon>Tracheophyta</taxon>
        <taxon>Spermatophyta</taxon>
        <taxon>Magnoliopsida</taxon>
        <taxon>Liliopsida</taxon>
        <taxon>Asparagales</taxon>
        <taxon>Orchidaceae</taxon>
        <taxon>Epidendroideae</taxon>
        <taxon>Malaxideae</taxon>
        <taxon>Dendrobiinae</taxon>
        <taxon>Dendrobium</taxon>
    </lineage>
</organism>
<protein>
    <submittedName>
        <fullName evidence="1">Uncharacterized protein</fullName>
    </submittedName>
</protein>
<gene>
    <name evidence="1" type="ORF">IEQ34_026690</name>
</gene>
<name>A0AAV7FLG2_DENCH</name>
<proteinExistence type="predicted"/>